<comment type="caution">
    <text evidence="2">The sequence shown here is derived from an EMBL/GenBank/DDBJ whole genome shotgun (WGS) entry which is preliminary data.</text>
</comment>
<sequence length="95" mass="10976">MITYTQPTAYRILLTCSFIFILFLLFCLYVVCTDLVFNLHNNNLDYGITSAFLISSAVVIYYLDRIFLKVNANGNIIQISTLFSYREYKIHGIEG</sequence>
<dbReference type="EMBL" id="QPMM01000002">
    <property type="protein sequence ID" value="RFS24968.1"/>
    <property type="molecule type" value="Genomic_DNA"/>
</dbReference>
<keyword evidence="3" id="KW-1185">Reference proteome</keyword>
<evidence type="ECO:0000313" key="3">
    <source>
        <dbReference type="Proteomes" id="UP000260644"/>
    </source>
</evidence>
<gene>
    <name evidence="2" type="ORF">DVR12_07205</name>
</gene>
<evidence type="ECO:0000313" key="2">
    <source>
        <dbReference type="EMBL" id="RFS24968.1"/>
    </source>
</evidence>
<evidence type="ECO:0000256" key="1">
    <source>
        <dbReference type="SAM" id="Phobius"/>
    </source>
</evidence>
<reference evidence="2 3" key="1">
    <citation type="submission" date="2018-07" db="EMBL/GenBank/DDBJ databases">
        <title>Chitinophaga K2CV101002-2 sp. nov., isolated from a monsoon evergreen broad-leaved forest soil.</title>
        <authorList>
            <person name="Lv Y."/>
        </authorList>
    </citation>
    <scope>NUCLEOTIDE SEQUENCE [LARGE SCALE GENOMIC DNA]</scope>
    <source>
        <strain evidence="2 3">GDMCC 1.1288</strain>
    </source>
</reference>
<keyword evidence="1" id="KW-0812">Transmembrane</keyword>
<dbReference type="Proteomes" id="UP000260644">
    <property type="component" value="Unassembled WGS sequence"/>
</dbReference>
<keyword evidence="1" id="KW-1133">Transmembrane helix</keyword>
<keyword evidence="1" id="KW-0472">Membrane</keyword>
<feature type="transmembrane region" description="Helical" evidence="1">
    <location>
        <begin position="43"/>
        <end position="63"/>
    </location>
</feature>
<accession>A0A3E1YEM1</accession>
<dbReference type="AlphaFoldDB" id="A0A3E1YEM1"/>
<feature type="transmembrane region" description="Helical" evidence="1">
    <location>
        <begin position="12"/>
        <end position="31"/>
    </location>
</feature>
<name>A0A3E1YEM1_9BACT</name>
<protein>
    <submittedName>
        <fullName evidence="2">Uncharacterized protein</fullName>
    </submittedName>
</protein>
<proteinExistence type="predicted"/>
<organism evidence="2 3">
    <name type="scientific">Chitinophaga silvatica</name>
    <dbReference type="NCBI Taxonomy" id="2282649"/>
    <lineage>
        <taxon>Bacteria</taxon>
        <taxon>Pseudomonadati</taxon>
        <taxon>Bacteroidota</taxon>
        <taxon>Chitinophagia</taxon>
        <taxon>Chitinophagales</taxon>
        <taxon>Chitinophagaceae</taxon>
        <taxon>Chitinophaga</taxon>
    </lineage>
</organism>